<dbReference type="EMBL" id="WHJH01000038">
    <property type="protein sequence ID" value="NHZ92004.1"/>
    <property type="molecule type" value="Genomic_DNA"/>
</dbReference>
<evidence type="ECO:0000256" key="1">
    <source>
        <dbReference type="SAM" id="SignalP"/>
    </source>
</evidence>
<keyword evidence="1" id="KW-0732">Signal</keyword>
<feature type="chain" id="PRO_5046717768" evidence="1">
    <location>
        <begin position="27"/>
        <end position="269"/>
    </location>
</feature>
<evidence type="ECO:0000259" key="2">
    <source>
        <dbReference type="Pfam" id="PF07589"/>
    </source>
</evidence>
<keyword evidence="4" id="KW-1185">Reference proteome</keyword>
<dbReference type="RefSeq" id="WP_166880552.1">
    <property type="nucleotide sequence ID" value="NZ_WHJH01000038.1"/>
</dbReference>
<dbReference type="Pfam" id="PF07589">
    <property type="entry name" value="PEP-CTERM"/>
    <property type="match status" value="1"/>
</dbReference>
<reference evidence="3 4" key="1">
    <citation type="submission" date="2019-10" db="EMBL/GenBank/DDBJ databases">
        <title>Taxonomy of Antarctic Massilia spp.: description of Massilia rubra sp. nov., Massilia aquatica sp. nov., Massilia mucilaginosa sp. nov., Massilia frigida sp. nov. isolated from streams, lakes and regoliths.</title>
        <authorList>
            <person name="Holochova P."/>
            <person name="Sedlacek I."/>
            <person name="Kralova S."/>
            <person name="Maslanova I."/>
            <person name="Busse H.-J."/>
            <person name="Stankova E."/>
            <person name="Vrbovska V."/>
            <person name="Kovarovic V."/>
            <person name="Bartak M."/>
            <person name="Svec P."/>
            <person name="Pantucek R."/>
        </authorList>
    </citation>
    <scope>NUCLEOTIDE SEQUENCE [LARGE SCALE GENOMIC DNA]</scope>
    <source>
        <strain evidence="3 4">CCM 8733</strain>
    </source>
</reference>
<feature type="signal peptide" evidence="1">
    <location>
        <begin position="1"/>
        <end position="26"/>
    </location>
</feature>
<accession>A0ABX0NYC5</accession>
<dbReference type="InterPro" id="IPR013424">
    <property type="entry name" value="Ice-binding_C"/>
</dbReference>
<dbReference type="Proteomes" id="UP000609726">
    <property type="component" value="Unassembled WGS sequence"/>
</dbReference>
<organism evidence="3 4">
    <name type="scientific">Massilia mucilaginosa</name>
    <dbReference type="NCBI Taxonomy" id="2609282"/>
    <lineage>
        <taxon>Bacteria</taxon>
        <taxon>Pseudomonadati</taxon>
        <taxon>Pseudomonadota</taxon>
        <taxon>Betaproteobacteria</taxon>
        <taxon>Burkholderiales</taxon>
        <taxon>Oxalobacteraceae</taxon>
        <taxon>Telluria group</taxon>
        <taxon>Massilia</taxon>
    </lineage>
</organism>
<feature type="domain" description="Ice-binding protein C-terminal" evidence="2">
    <location>
        <begin position="225"/>
        <end position="245"/>
    </location>
</feature>
<protein>
    <submittedName>
        <fullName evidence="3">PEP-CTERM sorting domain-containing protein</fullName>
    </submittedName>
</protein>
<name>A0ABX0NYC5_9BURK</name>
<evidence type="ECO:0000313" key="3">
    <source>
        <dbReference type="EMBL" id="NHZ92004.1"/>
    </source>
</evidence>
<comment type="caution">
    <text evidence="3">The sequence shown here is derived from an EMBL/GenBank/DDBJ whole genome shotgun (WGS) entry which is preliminary data.</text>
</comment>
<proteinExistence type="predicted"/>
<gene>
    <name evidence="3" type="ORF">F2P45_23790</name>
</gene>
<sequence length="269" mass="28578">MSKQPSRLPARLFLAGLLLSPLAAHALTATSSVQVRQLSIEVIDLRPDDGVAPVVEFGRPYVTSRVAYSVDLEANDPFLQYGYGALEHTWTVGAAQTSTEPTALTASTVYHGPALSNRSIHAGNTYGVSFSLSPHTAVRFSAAVDLTASPPDATALASSVAIFSGQLEEERFIYSSFNSYYSSVDNGTGTNLFSRTLQTGEHRGTGGFTFWANAYAGIYGVPSMPEPATYAMLLAGLGLVLWRRRGAASADAYGPTYAGRLPLTGRTRA</sequence>
<evidence type="ECO:0000313" key="4">
    <source>
        <dbReference type="Proteomes" id="UP000609726"/>
    </source>
</evidence>
<dbReference type="NCBIfam" id="TIGR02595">
    <property type="entry name" value="PEP_CTERM"/>
    <property type="match status" value="1"/>
</dbReference>